<comment type="caution">
    <text evidence="3">The sequence shown here is derived from an EMBL/GenBank/DDBJ whole genome shotgun (WGS) entry which is preliminary data.</text>
</comment>
<dbReference type="Proteomes" id="UP001164929">
    <property type="component" value="Chromosome 12"/>
</dbReference>
<keyword evidence="2" id="KW-1133">Transmembrane helix</keyword>
<evidence type="ECO:0000256" key="1">
    <source>
        <dbReference type="SAM" id="MobiDB-lite"/>
    </source>
</evidence>
<reference evidence="3" key="1">
    <citation type="journal article" date="2023" name="Mol. Ecol. Resour.">
        <title>Chromosome-level genome assembly of a triploid poplar Populus alba 'Berolinensis'.</title>
        <authorList>
            <person name="Chen S."/>
            <person name="Yu Y."/>
            <person name="Wang X."/>
            <person name="Wang S."/>
            <person name="Zhang T."/>
            <person name="Zhou Y."/>
            <person name="He R."/>
            <person name="Meng N."/>
            <person name="Wang Y."/>
            <person name="Liu W."/>
            <person name="Liu Z."/>
            <person name="Liu J."/>
            <person name="Guo Q."/>
            <person name="Huang H."/>
            <person name="Sederoff R.R."/>
            <person name="Wang G."/>
            <person name="Qu G."/>
            <person name="Chen S."/>
        </authorList>
    </citation>
    <scope>NUCLEOTIDE SEQUENCE</scope>
    <source>
        <strain evidence="3">SC-2020</strain>
    </source>
</reference>
<feature type="region of interest" description="Disordered" evidence="1">
    <location>
        <begin position="73"/>
        <end position="95"/>
    </location>
</feature>
<dbReference type="AlphaFoldDB" id="A0AAD6M098"/>
<proteinExistence type="predicted"/>
<gene>
    <name evidence="3" type="ORF">NC653_028680</name>
</gene>
<organism evidence="3 4">
    <name type="scientific">Populus alba x Populus x berolinensis</name>
    <dbReference type="NCBI Taxonomy" id="444605"/>
    <lineage>
        <taxon>Eukaryota</taxon>
        <taxon>Viridiplantae</taxon>
        <taxon>Streptophyta</taxon>
        <taxon>Embryophyta</taxon>
        <taxon>Tracheophyta</taxon>
        <taxon>Spermatophyta</taxon>
        <taxon>Magnoliopsida</taxon>
        <taxon>eudicotyledons</taxon>
        <taxon>Gunneridae</taxon>
        <taxon>Pentapetalae</taxon>
        <taxon>rosids</taxon>
        <taxon>fabids</taxon>
        <taxon>Malpighiales</taxon>
        <taxon>Salicaceae</taxon>
        <taxon>Saliceae</taxon>
        <taxon>Populus</taxon>
    </lineage>
</organism>
<evidence type="ECO:0000313" key="3">
    <source>
        <dbReference type="EMBL" id="KAJ6976601.1"/>
    </source>
</evidence>
<protein>
    <submittedName>
        <fullName evidence="3">Uncharacterized protein</fullName>
    </submittedName>
</protein>
<keyword evidence="4" id="KW-1185">Reference proteome</keyword>
<keyword evidence="2" id="KW-0472">Membrane</keyword>
<keyword evidence="2" id="KW-0812">Transmembrane</keyword>
<dbReference type="EMBL" id="JAQIZT010000012">
    <property type="protein sequence ID" value="KAJ6976601.1"/>
    <property type="molecule type" value="Genomic_DNA"/>
</dbReference>
<evidence type="ECO:0000313" key="4">
    <source>
        <dbReference type="Proteomes" id="UP001164929"/>
    </source>
</evidence>
<feature type="transmembrane region" description="Helical" evidence="2">
    <location>
        <begin position="24"/>
        <end position="45"/>
    </location>
</feature>
<accession>A0AAD6M098</accession>
<sequence length="122" mass="13958">MALTAALYDILEHPSSMLGVCTEMVGFLGPLWISFLIGLIIGWSWKPKWVTRESDKLTSYFLVRSSNRKASWVVDNNNNKNSEHHKPSHVPPTKYEDCRSQLNEEQSNISSLVTEEDLKHLN</sequence>
<evidence type="ECO:0000256" key="2">
    <source>
        <dbReference type="SAM" id="Phobius"/>
    </source>
</evidence>
<name>A0AAD6M098_9ROSI</name>